<evidence type="ECO:0000313" key="3">
    <source>
        <dbReference type="Proteomes" id="UP001281761"/>
    </source>
</evidence>
<feature type="region of interest" description="Disordered" evidence="1">
    <location>
        <begin position="153"/>
        <end position="197"/>
    </location>
</feature>
<accession>A0ABQ9Y4W2</accession>
<feature type="compositionally biased region" description="Low complexity" evidence="1">
    <location>
        <begin position="182"/>
        <end position="195"/>
    </location>
</feature>
<feature type="compositionally biased region" description="Pro residues" evidence="1">
    <location>
        <begin position="250"/>
        <end position="271"/>
    </location>
</feature>
<proteinExistence type="predicted"/>
<name>A0ABQ9Y4W2_9EUKA</name>
<keyword evidence="3" id="KW-1185">Reference proteome</keyword>
<reference evidence="2 3" key="1">
    <citation type="journal article" date="2022" name="bioRxiv">
        <title>Genomics of Preaxostyla Flagellates Illuminates Evolutionary Transitions and the Path Towards Mitochondrial Loss.</title>
        <authorList>
            <person name="Novak L.V.F."/>
            <person name="Treitli S.C."/>
            <person name="Pyrih J."/>
            <person name="Halakuc P."/>
            <person name="Pipaliya S.V."/>
            <person name="Vacek V."/>
            <person name="Brzon O."/>
            <person name="Soukal P."/>
            <person name="Eme L."/>
            <person name="Dacks J.B."/>
            <person name="Karnkowska A."/>
            <person name="Elias M."/>
            <person name="Hampl V."/>
        </authorList>
    </citation>
    <scope>NUCLEOTIDE SEQUENCE [LARGE SCALE GENOMIC DNA]</scope>
    <source>
        <strain evidence="2">NAU3</strain>
        <tissue evidence="2">Gut</tissue>
    </source>
</reference>
<gene>
    <name evidence="2" type="ORF">BLNAU_6286</name>
</gene>
<sequence length="467" mass="52783">MYTKKKLWIHIPFISKRHNLRSHLRFLILNSSMSENTPSQVINTFLEQRTPVPEGQFPLYEMTPTPLLPQNHPITPIPAPQLPIRETPEITPIQNDHLSETISVEPYYAVFQTPSIDILTSQATPTNLPPQPAQPFQRPNRAFFNAVQLESPTYFSLPPSPPMETARTPEPPVPSPDKQASPQQTQIPTPILPDQISPPSVVTVETIRAAQHTQPRQQTPPLLTTPTQPISHISPLPPSSLSSYHSPSQLSPPNPSPQPSISSPPQPPPENPQIAQAQDQIPQRTIIPSPRAPQPSPERPMIQVRPIQTQLIIGPRGLTHQRPFNEPIKRREASGRKAGDVLRKTQIANRYNAFSGQHLQNKTKDILQEALGLFLQEMHTQIREDFKRRNSFSPTEIDRSDVMLFLVKTKLVTKATSIEPSELDILYNLECRKHLPRDYWSNQGTFFDEWEIQQASQSSSSQTSLRH</sequence>
<evidence type="ECO:0000313" key="2">
    <source>
        <dbReference type="EMBL" id="KAK2958783.1"/>
    </source>
</evidence>
<evidence type="ECO:0000256" key="1">
    <source>
        <dbReference type="SAM" id="MobiDB-lite"/>
    </source>
</evidence>
<dbReference type="Proteomes" id="UP001281761">
    <property type="component" value="Unassembled WGS sequence"/>
</dbReference>
<organism evidence="2 3">
    <name type="scientific">Blattamonas nauphoetae</name>
    <dbReference type="NCBI Taxonomy" id="2049346"/>
    <lineage>
        <taxon>Eukaryota</taxon>
        <taxon>Metamonada</taxon>
        <taxon>Preaxostyla</taxon>
        <taxon>Oxymonadida</taxon>
        <taxon>Blattamonas</taxon>
    </lineage>
</organism>
<protein>
    <recommendedName>
        <fullName evidence="4">Histone H2A/H2B/H3 domain-containing protein</fullName>
    </recommendedName>
</protein>
<feature type="region of interest" description="Disordered" evidence="1">
    <location>
        <begin position="211"/>
        <end position="278"/>
    </location>
</feature>
<evidence type="ECO:0008006" key="4">
    <source>
        <dbReference type="Google" id="ProtNLM"/>
    </source>
</evidence>
<comment type="caution">
    <text evidence="2">The sequence shown here is derived from an EMBL/GenBank/DDBJ whole genome shotgun (WGS) entry which is preliminary data.</text>
</comment>
<feature type="compositionally biased region" description="Low complexity" evidence="1">
    <location>
        <begin position="211"/>
        <end position="249"/>
    </location>
</feature>
<dbReference type="EMBL" id="JARBJD010000035">
    <property type="protein sequence ID" value="KAK2958783.1"/>
    <property type="molecule type" value="Genomic_DNA"/>
</dbReference>